<organism evidence="2 3">
    <name type="scientific">Eleginops maclovinus</name>
    <name type="common">Patagonian blennie</name>
    <name type="synonym">Eleginus maclovinus</name>
    <dbReference type="NCBI Taxonomy" id="56733"/>
    <lineage>
        <taxon>Eukaryota</taxon>
        <taxon>Metazoa</taxon>
        <taxon>Chordata</taxon>
        <taxon>Craniata</taxon>
        <taxon>Vertebrata</taxon>
        <taxon>Euteleostomi</taxon>
        <taxon>Actinopterygii</taxon>
        <taxon>Neopterygii</taxon>
        <taxon>Teleostei</taxon>
        <taxon>Neoteleostei</taxon>
        <taxon>Acanthomorphata</taxon>
        <taxon>Eupercaria</taxon>
        <taxon>Perciformes</taxon>
        <taxon>Notothenioidei</taxon>
        <taxon>Eleginopidae</taxon>
        <taxon>Eleginops</taxon>
    </lineage>
</organism>
<name>A0AAN7X2M5_ELEMC</name>
<sequence length="76" mass="8033">MVVVRAQWAKECSAGQRPALAPPLRPAVMDPNGRMNVGWIWGCGGATSPPTGPTKRDRPRGYTGTPAKGLKTITSC</sequence>
<evidence type="ECO:0000313" key="3">
    <source>
        <dbReference type="Proteomes" id="UP001346869"/>
    </source>
</evidence>
<evidence type="ECO:0000256" key="1">
    <source>
        <dbReference type="SAM" id="MobiDB-lite"/>
    </source>
</evidence>
<dbReference type="EMBL" id="JAUZQC010000020">
    <property type="protein sequence ID" value="KAK5852864.1"/>
    <property type="molecule type" value="Genomic_DNA"/>
</dbReference>
<reference evidence="2 3" key="2">
    <citation type="journal article" date="2023" name="Mol. Biol. Evol.">
        <title>Genomics of Secondarily Temperate Adaptation in the Only Non-Antarctic Icefish.</title>
        <authorList>
            <person name="Rivera-Colon A.G."/>
            <person name="Rayamajhi N."/>
            <person name="Minhas B.F."/>
            <person name="Madrigal G."/>
            <person name="Bilyk K.T."/>
            <person name="Yoon V."/>
            <person name="Hune M."/>
            <person name="Gregory S."/>
            <person name="Cheng C.H.C."/>
            <person name="Catchen J.M."/>
        </authorList>
    </citation>
    <scope>NUCLEOTIDE SEQUENCE [LARGE SCALE GENOMIC DNA]</scope>
    <source>
        <strain evidence="2">JMC-PN-2008</strain>
    </source>
</reference>
<evidence type="ECO:0000313" key="2">
    <source>
        <dbReference type="EMBL" id="KAK5852864.1"/>
    </source>
</evidence>
<keyword evidence="3" id="KW-1185">Reference proteome</keyword>
<proteinExistence type="predicted"/>
<dbReference type="AlphaFoldDB" id="A0AAN7X2M5"/>
<gene>
    <name evidence="2" type="ORF">PBY51_006702</name>
</gene>
<accession>A0AAN7X2M5</accession>
<comment type="caution">
    <text evidence="2">The sequence shown here is derived from an EMBL/GenBank/DDBJ whole genome shotgun (WGS) entry which is preliminary data.</text>
</comment>
<reference evidence="2 3" key="1">
    <citation type="journal article" date="2023" name="Genes (Basel)">
        <title>Chromosome-Level Genome Assembly and Circadian Gene Repertoire of the Patagonia Blennie Eleginops maclovinus-The Closest Ancestral Proxy of Antarctic Cryonotothenioids.</title>
        <authorList>
            <person name="Cheng C.C."/>
            <person name="Rivera-Colon A.G."/>
            <person name="Minhas B.F."/>
            <person name="Wilson L."/>
            <person name="Rayamajhi N."/>
            <person name="Vargas-Chacoff L."/>
            <person name="Catchen J.M."/>
        </authorList>
    </citation>
    <scope>NUCLEOTIDE SEQUENCE [LARGE SCALE GENOMIC DNA]</scope>
    <source>
        <strain evidence="2">JMC-PN-2008</strain>
    </source>
</reference>
<dbReference type="Proteomes" id="UP001346869">
    <property type="component" value="Unassembled WGS sequence"/>
</dbReference>
<protein>
    <submittedName>
        <fullName evidence="2">Uncharacterized protein</fullName>
    </submittedName>
</protein>
<feature type="region of interest" description="Disordered" evidence="1">
    <location>
        <begin position="47"/>
        <end position="76"/>
    </location>
</feature>